<dbReference type="AlphaFoldDB" id="A0A7V8FJP0"/>
<accession>A0A7V8FJP0</accession>
<evidence type="ECO:0000313" key="3">
    <source>
        <dbReference type="Proteomes" id="UP000487117"/>
    </source>
</evidence>
<organism evidence="2 3">
    <name type="scientific">Stenotrophomonas maltophilia</name>
    <name type="common">Pseudomonas maltophilia</name>
    <name type="synonym">Xanthomonas maltophilia</name>
    <dbReference type="NCBI Taxonomy" id="40324"/>
    <lineage>
        <taxon>Bacteria</taxon>
        <taxon>Pseudomonadati</taxon>
        <taxon>Pseudomonadota</taxon>
        <taxon>Gammaproteobacteria</taxon>
        <taxon>Lysobacterales</taxon>
        <taxon>Lysobacteraceae</taxon>
        <taxon>Stenotrophomonas</taxon>
        <taxon>Stenotrophomonas maltophilia group</taxon>
    </lineage>
</organism>
<evidence type="ECO:0000256" key="1">
    <source>
        <dbReference type="SAM" id="SignalP"/>
    </source>
</evidence>
<comment type="caution">
    <text evidence="2">The sequence shown here is derived from an EMBL/GenBank/DDBJ whole genome shotgun (WGS) entry which is preliminary data.</text>
</comment>
<proteinExistence type="predicted"/>
<dbReference type="Proteomes" id="UP000487117">
    <property type="component" value="Unassembled WGS sequence"/>
</dbReference>
<feature type="chain" id="PRO_5031445498" evidence="1">
    <location>
        <begin position="20"/>
        <end position="148"/>
    </location>
</feature>
<keyword evidence="1" id="KW-0732">Signal</keyword>
<reference evidence="3" key="1">
    <citation type="journal article" date="2020" name="MBio">
        <title>Horizontal gene transfer to a defensive symbiont with a reduced genome amongst a multipartite beetle microbiome.</title>
        <authorList>
            <person name="Waterworth S.C."/>
            <person name="Florez L.V."/>
            <person name="Rees E.R."/>
            <person name="Hertweck C."/>
            <person name="Kaltenpoth M."/>
            <person name="Kwan J.C."/>
        </authorList>
    </citation>
    <scope>NUCLEOTIDE SEQUENCE [LARGE SCALE GENOMIC DNA]</scope>
</reference>
<name>A0A7V8FJP0_STEMA</name>
<feature type="signal peptide" evidence="1">
    <location>
        <begin position="1"/>
        <end position="19"/>
    </location>
</feature>
<evidence type="ECO:0000313" key="2">
    <source>
        <dbReference type="EMBL" id="KAF1017259.1"/>
    </source>
</evidence>
<protein>
    <submittedName>
        <fullName evidence="2">Uncharacterized protein</fullName>
    </submittedName>
</protein>
<sequence length="148" mass="15721">MKRFSCDFLFCLLAPTAFAGPPPLQQLDHPVLAVGDMGHFRVQVPAYAGGQGRVSYAAHALMPGSDADPGYRFIAAECGEGFTPYVHYNNRGVVCSRFGEAPHAAFEMVVTVVNVGAADGETVMPEGLGALVFDIGSTAAPWRIYGVR</sequence>
<gene>
    <name evidence="2" type="ORF">GAK31_00520</name>
</gene>
<dbReference type="EMBL" id="WNDS01000001">
    <property type="protein sequence ID" value="KAF1017259.1"/>
    <property type="molecule type" value="Genomic_DNA"/>
</dbReference>